<dbReference type="InterPro" id="IPR000160">
    <property type="entry name" value="GGDEF_dom"/>
</dbReference>
<dbReference type="InterPro" id="IPR043128">
    <property type="entry name" value="Rev_trsase/Diguanyl_cyclase"/>
</dbReference>
<protein>
    <submittedName>
        <fullName evidence="2">GGDEF domain-containing protein</fullName>
    </submittedName>
</protein>
<dbReference type="Pfam" id="PF13185">
    <property type="entry name" value="GAF_2"/>
    <property type="match status" value="1"/>
</dbReference>
<dbReference type="EMBL" id="JAEACQ010000294">
    <property type="protein sequence ID" value="MBL7632062.1"/>
    <property type="molecule type" value="Genomic_DNA"/>
</dbReference>
<sequence length="492" mass="53623">MAAKDWASTPLGPVPDWSVSLRTAVAICLESRFPMVVQWGPEHVYLYNDAVAPLLGRKHPYVLGRPFAEGWPEMWGAMRPIFDQVMSGRGATWFEDWRLSVDRYGYPEECYVTISYSPIRDISAGGVVAGILGTFLETTPQILATRRLACLREIGFAVSDKRSRQTVCRAAAAVLDRFYDDIPFGVILLHESRARPALRPMATWGLADEQAALGLLGVFDPDPPRDFAVALSSHQPRIVERLPRSFPLRRDGSPAPGAAIIVPLASSSENWPIGLLVAGIGSRLAFDRDYCDYVELVASQISAAVVRAGMDEAQRAAAAEARHRARHDELTGLPNRTVLVDRLRRALIDTGRHRNQIGLVFVDLDGFKAVNDTLGHQAGDEVLREVATRLRQVVRPGDTVTRVAGDEFAILRPAIAEPASIRTLADSVIAAVNVTRTADGQAIAVTASAGVALSGEELDDCERLLRAADSAMYVAKRSGGSRYAIFDEAMLT</sequence>
<dbReference type="NCBIfam" id="TIGR00254">
    <property type="entry name" value="GGDEF"/>
    <property type="match status" value="1"/>
</dbReference>
<dbReference type="PROSITE" id="PS50887">
    <property type="entry name" value="GGDEF"/>
    <property type="match status" value="1"/>
</dbReference>
<dbReference type="Gene3D" id="3.30.70.270">
    <property type="match status" value="1"/>
</dbReference>
<dbReference type="RefSeq" id="WP_203003650.1">
    <property type="nucleotide sequence ID" value="NZ_JADWYU010000123.1"/>
</dbReference>
<feature type="domain" description="GGDEF" evidence="1">
    <location>
        <begin position="355"/>
        <end position="488"/>
    </location>
</feature>
<dbReference type="PANTHER" id="PTHR46663">
    <property type="entry name" value="DIGUANYLATE CYCLASE DGCT-RELATED"/>
    <property type="match status" value="1"/>
</dbReference>
<accession>A0A937RL01</accession>
<dbReference type="SUPFAM" id="SSF55781">
    <property type="entry name" value="GAF domain-like"/>
    <property type="match status" value="1"/>
</dbReference>
<dbReference type="InterPro" id="IPR052163">
    <property type="entry name" value="DGC-Regulatory_Protein"/>
</dbReference>
<dbReference type="CDD" id="cd01949">
    <property type="entry name" value="GGDEF"/>
    <property type="match status" value="1"/>
</dbReference>
<evidence type="ECO:0000313" key="3">
    <source>
        <dbReference type="Proteomes" id="UP000604475"/>
    </source>
</evidence>
<evidence type="ECO:0000259" key="1">
    <source>
        <dbReference type="PROSITE" id="PS50887"/>
    </source>
</evidence>
<dbReference type="PANTHER" id="PTHR46663:SF2">
    <property type="entry name" value="GGDEF DOMAIN-CONTAINING PROTEIN"/>
    <property type="match status" value="1"/>
</dbReference>
<dbReference type="InterPro" id="IPR029787">
    <property type="entry name" value="Nucleotide_cyclase"/>
</dbReference>
<dbReference type="InterPro" id="IPR003018">
    <property type="entry name" value="GAF"/>
</dbReference>
<dbReference type="Gene3D" id="3.30.450.20">
    <property type="entry name" value="PAS domain"/>
    <property type="match status" value="1"/>
</dbReference>
<reference evidence="2" key="1">
    <citation type="submission" date="2020-12" db="EMBL/GenBank/DDBJ databases">
        <title>Genomic characterization of non-nitrogen-fixing Frankia strains.</title>
        <authorList>
            <person name="Carlos-Shanley C."/>
            <person name="Guerra T."/>
            <person name="Hahn D."/>
        </authorList>
    </citation>
    <scope>NUCLEOTIDE SEQUENCE</scope>
    <source>
        <strain evidence="2">CN6</strain>
    </source>
</reference>
<proteinExistence type="predicted"/>
<dbReference type="SMART" id="SM00267">
    <property type="entry name" value="GGDEF"/>
    <property type="match status" value="1"/>
</dbReference>
<evidence type="ECO:0000313" key="2">
    <source>
        <dbReference type="EMBL" id="MBL7632062.1"/>
    </source>
</evidence>
<keyword evidence="3" id="KW-1185">Reference proteome</keyword>
<dbReference type="SUPFAM" id="SSF55785">
    <property type="entry name" value="PYP-like sensor domain (PAS domain)"/>
    <property type="match status" value="1"/>
</dbReference>
<gene>
    <name evidence="2" type="ORF">I7412_33900</name>
</gene>
<dbReference type="InterPro" id="IPR035965">
    <property type="entry name" value="PAS-like_dom_sf"/>
</dbReference>
<organism evidence="2 3">
    <name type="scientific">Frankia nepalensis</name>
    <dbReference type="NCBI Taxonomy" id="1836974"/>
    <lineage>
        <taxon>Bacteria</taxon>
        <taxon>Bacillati</taxon>
        <taxon>Actinomycetota</taxon>
        <taxon>Actinomycetes</taxon>
        <taxon>Frankiales</taxon>
        <taxon>Frankiaceae</taxon>
        <taxon>Frankia</taxon>
    </lineage>
</organism>
<dbReference type="Gene3D" id="3.30.450.40">
    <property type="match status" value="1"/>
</dbReference>
<dbReference type="InterPro" id="IPR029016">
    <property type="entry name" value="GAF-like_dom_sf"/>
</dbReference>
<name>A0A937RL01_9ACTN</name>
<dbReference type="AlphaFoldDB" id="A0A937RL01"/>
<dbReference type="SUPFAM" id="SSF55073">
    <property type="entry name" value="Nucleotide cyclase"/>
    <property type="match status" value="1"/>
</dbReference>
<comment type="caution">
    <text evidence="2">The sequence shown here is derived from an EMBL/GenBank/DDBJ whole genome shotgun (WGS) entry which is preliminary data.</text>
</comment>
<dbReference type="Pfam" id="PF00990">
    <property type="entry name" value="GGDEF"/>
    <property type="match status" value="1"/>
</dbReference>
<dbReference type="Proteomes" id="UP000604475">
    <property type="component" value="Unassembled WGS sequence"/>
</dbReference>